<feature type="compositionally biased region" description="Basic and acidic residues" evidence="3">
    <location>
        <begin position="2663"/>
        <end position="2672"/>
    </location>
</feature>
<feature type="compositionally biased region" description="Polar residues" evidence="3">
    <location>
        <begin position="2621"/>
        <end position="2633"/>
    </location>
</feature>
<evidence type="ECO:0000313" key="6">
    <source>
        <dbReference type="RefSeq" id="XP_033364972.1"/>
    </source>
</evidence>
<feature type="compositionally biased region" description="Basic and acidic residues" evidence="3">
    <location>
        <begin position="1817"/>
        <end position="1849"/>
    </location>
</feature>
<feature type="compositionally biased region" description="Basic residues" evidence="3">
    <location>
        <begin position="2607"/>
        <end position="2617"/>
    </location>
</feature>
<feature type="region of interest" description="Disordered" evidence="3">
    <location>
        <begin position="3199"/>
        <end position="3221"/>
    </location>
</feature>
<feature type="region of interest" description="Disordered" evidence="3">
    <location>
        <begin position="4303"/>
        <end position="4322"/>
    </location>
</feature>
<feature type="region of interest" description="Disordered" evidence="3">
    <location>
        <begin position="562"/>
        <end position="618"/>
    </location>
</feature>
<feature type="region of interest" description="Disordered" evidence="3">
    <location>
        <begin position="4535"/>
        <end position="4564"/>
    </location>
</feature>
<evidence type="ECO:0000256" key="2">
    <source>
        <dbReference type="SAM" id="Coils"/>
    </source>
</evidence>
<feature type="compositionally biased region" description="Polar residues" evidence="3">
    <location>
        <begin position="1267"/>
        <end position="1277"/>
    </location>
</feature>
<feature type="compositionally biased region" description="Basic residues" evidence="3">
    <location>
        <begin position="2702"/>
        <end position="2711"/>
    </location>
</feature>
<feature type="region of interest" description="Disordered" evidence="3">
    <location>
        <begin position="425"/>
        <end position="455"/>
    </location>
</feature>
<feature type="region of interest" description="Disordered" evidence="3">
    <location>
        <begin position="3472"/>
        <end position="3532"/>
    </location>
</feature>
<feature type="compositionally biased region" description="Polar residues" evidence="3">
    <location>
        <begin position="1339"/>
        <end position="1349"/>
    </location>
</feature>
<feature type="compositionally biased region" description="Basic residues" evidence="3">
    <location>
        <begin position="3493"/>
        <end position="3508"/>
    </location>
</feature>
<feature type="compositionally biased region" description="Polar residues" evidence="3">
    <location>
        <begin position="1695"/>
        <end position="1712"/>
    </location>
</feature>
<feature type="compositionally biased region" description="Basic and acidic residues" evidence="3">
    <location>
        <begin position="206"/>
        <end position="215"/>
    </location>
</feature>
<feature type="region of interest" description="Disordered" evidence="3">
    <location>
        <begin position="161"/>
        <end position="315"/>
    </location>
</feature>
<feature type="region of interest" description="Disordered" evidence="3">
    <location>
        <begin position="3346"/>
        <end position="3367"/>
    </location>
</feature>
<feature type="compositionally biased region" description="Basic and acidic residues" evidence="3">
    <location>
        <begin position="3509"/>
        <end position="3531"/>
    </location>
</feature>
<feature type="compositionally biased region" description="Basic and acidic residues" evidence="3">
    <location>
        <begin position="5168"/>
        <end position="5183"/>
    </location>
</feature>
<feature type="compositionally biased region" description="Acidic residues" evidence="3">
    <location>
        <begin position="5419"/>
        <end position="5438"/>
    </location>
</feature>
<feature type="compositionally biased region" description="Basic and acidic residues" evidence="3">
    <location>
        <begin position="3937"/>
        <end position="3955"/>
    </location>
</feature>
<keyword evidence="1" id="KW-0862">Zinc</keyword>
<feature type="region of interest" description="Disordered" evidence="3">
    <location>
        <begin position="5462"/>
        <end position="5489"/>
    </location>
</feature>
<feature type="region of interest" description="Disordered" evidence="3">
    <location>
        <begin position="1220"/>
        <end position="1502"/>
    </location>
</feature>
<feature type="compositionally biased region" description="Basic and acidic residues" evidence="3">
    <location>
        <begin position="3760"/>
        <end position="3776"/>
    </location>
</feature>
<evidence type="ECO:0000313" key="5">
    <source>
        <dbReference type="Proteomes" id="UP000504631"/>
    </source>
</evidence>
<feature type="compositionally biased region" description="Basic and acidic residues" evidence="3">
    <location>
        <begin position="4763"/>
        <end position="4779"/>
    </location>
</feature>
<feature type="region of interest" description="Disordered" evidence="3">
    <location>
        <begin position="2245"/>
        <end position="2301"/>
    </location>
</feature>
<feature type="compositionally biased region" description="Polar residues" evidence="3">
    <location>
        <begin position="1784"/>
        <end position="1802"/>
    </location>
</feature>
<feature type="compositionally biased region" description="Basic and acidic residues" evidence="3">
    <location>
        <begin position="2335"/>
        <end position="2390"/>
    </location>
</feature>
<feature type="region of interest" description="Disordered" evidence="3">
    <location>
        <begin position="4351"/>
        <end position="4380"/>
    </location>
</feature>
<feature type="region of interest" description="Disordered" evidence="3">
    <location>
        <begin position="2010"/>
        <end position="2033"/>
    </location>
</feature>
<feature type="domain" description="C2H2-type" evidence="4">
    <location>
        <begin position="3037"/>
        <end position="3066"/>
    </location>
</feature>
<feature type="region of interest" description="Disordered" evidence="3">
    <location>
        <begin position="1130"/>
        <end position="1199"/>
    </location>
</feature>
<dbReference type="GeneID" id="117242431"/>
<feature type="region of interest" description="Disordered" evidence="3">
    <location>
        <begin position="3275"/>
        <end position="3311"/>
    </location>
</feature>
<feature type="compositionally biased region" description="Polar residues" evidence="3">
    <location>
        <begin position="2807"/>
        <end position="2828"/>
    </location>
</feature>
<evidence type="ECO:0000259" key="4">
    <source>
        <dbReference type="PROSITE" id="PS50157"/>
    </source>
</evidence>
<feature type="compositionally biased region" description="Basic and acidic residues" evidence="3">
    <location>
        <begin position="1618"/>
        <end position="1627"/>
    </location>
</feature>
<feature type="compositionally biased region" description="Basic and acidic residues" evidence="3">
    <location>
        <begin position="125"/>
        <end position="149"/>
    </location>
</feature>
<feature type="compositionally biased region" description="Polar residues" evidence="3">
    <location>
        <begin position="2318"/>
        <end position="2331"/>
    </location>
</feature>
<feature type="compositionally biased region" description="Basic residues" evidence="3">
    <location>
        <begin position="5322"/>
        <end position="5336"/>
    </location>
</feature>
<feature type="compositionally biased region" description="Basic and acidic residues" evidence="3">
    <location>
        <begin position="2759"/>
        <end position="2778"/>
    </location>
</feature>
<evidence type="ECO:0000256" key="1">
    <source>
        <dbReference type="PROSITE-ProRule" id="PRU00042"/>
    </source>
</evidence>
<feature type="compositionally biased region" description="Polar residues" evidence="3">
    <location>
        <begin position="1850"/>
        <end position="1866"/>
    </location>
</feature>
<feature type="region of interest" description="Disordered" evidence="3">
    <location>
        <begin position="1618"/>
        <end position="1712"/>
    </location>
</feature>
<feature type="compositionally biased region" description="Basic residues" evidence="3">
    <location>
        <begin position="3207"/>
        <end position="3221"/>
    </location>
</feature>
<feature type="compositionally biased region" description="Low complexity" evidence="3">
    <location>
        <begin position="1388"/>
        <end position="1400"/>
    </location>
</feature>
<dbReference type="InterPro" id="IPR003604">
    <property type="entry name" value="Matrin/U1-like-C_Znf_C2H2"/>
</dbReference>
<protein>
    <submittedName>
        <fullName evidence="6">Uncharacterized protein LOC117242431 isoform X1</fullName>
    </submittedName>
</protein>
<feature type="compositionally biased region" description="Basic and acidic residues" evidence="3">
    <location>
        <begin position="1766"/>
        <end position="1783"/>
    </location>
</feature>
<keyword evidence="1" id="KW-0479">Metal-binding</keyword>
<feature type="compositionally biased region" description="Low complexity" evidence="3">
    <location>
        <begin position="47"/>
        <end position="64"/>
    </location>
</feature>
<feature type="compositionally biased region" description="Basic and acidic residues" evidence="3">
    <location>
        <begin position="2405"/>
        <end position="2418"/>
    </location>
</feature>
<dbReference type="SMART" id="SM00355">
    <property type="entry name" value="ZnF_C2H2"/>
    <property type="match status" value="6"/>
</dbReference>
<feature type="compositionally biased region" description="Basic residues" evidence="3">
    <location>
        <begin position="3925"/>
        <end position="3935"/>
    </location>
</feature>
<feature type="region of interest" description="Disordered" evidence="3">
    <location>
        <begin position="373"/>
        <end position="397"/>
    </location>
</feature>
<feature type="region of interest" description="Disordered" evidence="3">
    <location>
        <begin position="2157"/>
        <end position="2184"/>
    </location>
</feature>
<feature type="compositionally biased region" description="Basic and acidic residues" evidence="3">
    <location>
        <begin position="173"/>
        <end position="191"/>
    </location>
</feature>
<feature type="compositionally biased region" description="Polar residues" evidence="3">
    <location>
        <begin position="5297"/>
        <end position="5320"/>
    </location>
</feature>
<feature type="region of interest" description="Disordered" evidence="3">
    <location>
        <begin position="2200"/>
        <end position="2226"/>
    </location>
</feature>
<feature type="region of interest" description="Disordered" evidence="3">
    <location>
        <begin position="4742"/>
        <end position="5006"/>
    </location>
</feature>
<dbReference type="GO" id="GO:0008270">
    <property type="term" value="F:zinc ion binding"/>
    <property type="evidence" value="ECO:0007669"/>
    <property type="project" value="UniProtKB-KW"/>
</dbReference>
<feature type="region of interest" description="Disordered" evidence="3">
    <location>
        <begin position="2917"/>
        <end position="2982"/>
    </location>
</feature>
<feature type="region of interest" description="Disordered" evidence="3">
    <location>
        <begin position="704"/>
        <end position="728"/>
    </location>
</feature>
<dbReference type="Proteomes" id="UP000504631">
    <property type="component" value="Unplaced"/>
</dbReference>
<feature type="compositionally biased region" description="Basic and acidic residues" evidence="3">
    <location>
        <begin position="4351"/>
        <end position="4369"/>
    </location>
</feature>
<feature type="compositionally biased region" description="Polar residues" evidence="3">
    <location>
        <begin position="5230"/>
        <end position="5243"/>
    </location>
</feature>
<feature type="compositionally biased region" description="Low complexity" evidence="3">
    <location>
        <begin position="426"/>
        <end position="454"/>
    </location>
</feature>
<feature type="compositionally biased region" description="Polar residues" evidence="3">
    <location>
        <begin position="4415"/>
        <end position="4424"/>
    </location>
</feature>
<keyword evidence="2" id="KW-0175">Coiled coil</keyword>
<feature type="compositionally biased region" description="Basic and acidic residues" evidence="3">
    <location>
        <begin position="5468"/>
        <end position="5478"/>
    </location>
</feature>
<feature type="compositionally biased region" description="Basic residues" evidence="3">
    <location>
        <begin position="994"/>
        <end position="1010"/>
    </location>
</feature>
<feature type="compositionally biased region" description="Basic and acidic residues" evidence="3">
    <location>
        <begin position="2252"/>
        <end position="2266"/>
    </location>
</feature>
<feature type="compositionally biased region" description="Polar residues" evidence="3">
    <location>
        <begin position="2544"/>
        <end position="2554"/>
    </location>
</feature>
<feature type="region of interest" description="Disordered" evidence="3">
    <location>
        <begin position="2844"/>
        <end position="2872"/>
    </location>
</feature>
<feature type="compositionally biased region" description="Basic and acidic residues" evidence="3">
    <location>
        <begin position="224"/>
        <end position="251"/>
    </location>
</feature>
<feature type="compositionally biased region" description="Basic and acidic residues" evidence="3">
    <location>
        <begin position="5190"/>
        <end position="5205"/>
    </location>
</feature>
<feature type="compositionally biased region" description="Basic and acidic residues" evidence="3">
    <location>
        <begin position="1651"/>
        <end position="1678"/>
    </location>
</feature>
<feature type="region of interest" description="Disordered" evidence="3">
    <location>
        <begin position="474"/>
        <end position="500"/>
    </location>
</feature>
<feature type="compositionally biased region" description="Basic residues" evidence="3">
    <location>
        <begin position="4858"/>
        <end position="4867"/>
    </location>
</feature>
<feature type="compositionally biased region" description="Acidic residues" evidence="3">
    <location>
        <begin position="2969"/>
        <end position="2982"/>
    </location>
</feature>
<name>A0A6J3LHV5_9HYME</name>
<feature type="compositionally biased region" description="Basic and acidic residues" evidence="3">
    <location>
        <begin position="3288"/>
        <end position="3304"/>
    </location>
</feature>
<feature type="compositionally biased region" description="Basic and acidic residues" evidence="3">
    <location>
        <begin position="1429"/>
        <end position="1449"/>
    </location>
</feature>
<feature type="compositionally biased region" description="Polar residues" evidence="3">
    <location>
        <begin position="4746"/>
        <end position="4756"/>
    </location>
</feature>
<feature type="compositionally biased region" description="Basic residues" evidence="3">
    <location>
        <begin position="1883"/>
        <end position="1900"/>
    </location>
</feature>
<gene>
    <name evidence="6" type="primary">LOC117242431</name>
</gene>
<feature type="compositionally biased region" description="Basic and acidic residues" evidence="3">
    <location>
        <begin position="4017"/>
        <end position="4026"/>
    </location>
</feature>
<reference evidence="6" key="1">
    <citation type="submission" date="2025-08" db="UniProtKB">
        <authorList>
            <consortium name="RefSeq"/>
        </authorList>
    </citation>
    <scope>IDENTIFICATION</scope>
    <source>
        <tissue evidence="6">Muscle</tissue>
    </source>
</reference>
<feature type="compositionally biased region" description="Basic residues" evidence="3">
    <location>
        <begin position="5479"/>
        <end position="5489"/>
    </location>
</feature>
<feature type="region of interest" description="Disordered" evidence="3">
    <location>
        <begin position="1927"/>
        <end position="1974"/>
    </location>
</feature>
<dbReference type="RefSeq" id="XP_033364972.1">
    <property type="nucleotide sequence ID" value="XM_033509081.1"/>
</dbReference>
<feature type="region of interest" description="Disordered" evidence="3">
    <location>
        <begin position="3079"/>
        <end position="3099"/>
    </location>
</feature>
<feature type="region of interest" description="Disordered" evidence="3">
    <location>
        <begin position="3647"/>
        <end position="3667"/>
    </location>
</feature>
<feature type="region of interest" description="Disordered" evidence="3">
    <location>
        <begin position="1741"/>
        <end position="1900"/>
    </location>
</feature>
<feature type="compositionally biased region" description="Polar residues" evidence="3">
    <location>
        <begin position="3725"/>
        <end position="3744"/>
    </location>
</feature>
<feature type="compositionally biased region" description="Basic and acidic residues" evidence="3">
    <location>
        <begin position="5115"/>
        <end position="5138"/>
    </location>
</feature>
<feature type="region of interest" description="Disordered" evidence="3">
    <location>
        <begin position="5419"/>
        <end position="5447"/>
    </location>
</feature>
<feature type="compositionally biased region" description="Basic and acidic residues" evidence="3">
    <location>
        <begin position="582"/>
        <end position="599"/>
    </location>
</feature>
<feature type="compositionally biased region" description="Basic and acidic residues" evidence="3">
    <location>
        <begin position="2591"/>
        <end position="2600"/>
    </location>
</feature>
<feature type="region of interest" description="Disordered" evidence="3">
    <location>
        <begin position="5223"/>
        <end position="5395"/>
    </location>
</feature>
<feature type="compositionally biased region" description="Basic residues" evidence="3">
    <location>
        <begin position="1176"/>
        <end position="1193"/>
    </location>
</feature>
<feature type="region of interest" description="Disordered" evidence="3">
    <location>
        <begin position="2315"/>
        <end position="2828"/>
    </location>
</feature>
<feature type="compositionally biased region" description="Basic and acidic residues" evidence="3">
    <location>
        <begin position="2200"/>
        <end position="2217"/>
    </location>
</feature>
<feature type="region of interest" description="Disordered" evidence="3">
    <location>
        <begin position="5034"/>
        <end position="5205"/>
    </location>
</feature>
<feature type="compositionally biased region" description="Basic and acidic residues" evidence="3">
    <location>
        <begin position="5279"/>
        <end position="5294"/>
    </location>
</feature>
<feature type="compositionally biased region" description="Polar residues" evidence="3">
    <location>
        <begin position="1741"/>
        <end position="1750"/>
    </location>
</feature>
<dbReference type="PROSITE" id="PS00028">
    <property type="entry name" value="ZINC_FINGER_C2H2_1"/>
    <property type="match status" value="3"/>
</dbReference>
<keyword evidence="5" id="KW-1185">Reference proteome</keyword>
<feature type="compositionally biased region" description="Basic and acidic residues" evidence="3">
    <location>
        <begin position="301"/>
        <end position="312"/>
    </location>
</feature>
<feature type="compositionally biased region" description="Basic and acidic residues" evidence="3">
    <location>
        <begin position="1459"/>
        <end position="1500"/>
    </location>
</feature>
<feature type="compositionally biased region" description="Basic and acidic residues" evidence="3">
    <location>
        <begin position="2099"/>
        <end position="2114"/>
    </location>
</feature>
<feature type="compositionally biased region" description="Basic and acidic residues" evidence="3">
    <location>
        <begin position="4093"/>
        <end position="4125"/>
    </location>
</feature>
<feature type="compositionally biased region" description="Polar residues" evidence="3">
    <location>
        <begin position="4822"/>
        <end position="4832"/>
    </location>
</feature>
<feature type="compositionally biased region" description="Polar residues" evidence="3">
    <location>
        <begin position="2918"/>
        <end position="2929"/>
    </location>
</feature>
<feature type="compositionally biased region" description="Low complexity" evidence="3">
    <location>
        <begin position="3891"/>
        <end position="3902"/>
    </location>
</feature>
<feature type="compositionally biased region" description="Low complexity" evidence="3">
    <location>
        <begin position="4130"/>
        <end position="4146"/>
    </location>
</feature>
<feature type="compositionally biased region" description="Basic and acidic residues" evidence="3">
    <location>
        <begin position="2503"/>
        <end position="2513"/>
    </location>
</feature>
<feature type="compositionally biased region" description="Basic and acidic residues" evidence="3">
    <location>
        <begin position="2010"/>
        <end position="2027"/>
    </location>
</feature>
<feature type="compositionally biased region" description="Polar residues" evidence="3">
    <location>
        <begin position="2673"/>
        <end position="2687"/>
    </location>
</feature>
<feature type="compositionally biased region" description="Basic residues" evidence="3">
    <location>
        <begin position="5266"/>
        <end position="5278"/>
    </location>
</feature>
<feature type="compositionally biased region" description="Basic and acidic residues" evidence="3">
    <location>
        <begin position="4887"/>
        <end position="4960"/>
    </location>
</feature>
<feature type="compositionally biased region" description="Polar residues" evidence="3">
    <location>
        <begin position="1012"/>
        <end position="1021"/>
    </location>
</feature>
<feature type="compositionally biased region" description="Polar residues" evidence="3">
    <location>
        <begin position="4535"/>
        <end position="4554"/>
    </location>
</feature>
<accession>A0A6J3LHV5</accession>
<feature type="compositionally biased region" description="Basic and acidic residues" evidence="3">
    <location>
        <begin position="1"/>
        <end position="13"/>
    </location>
</feature>
<feature type="region of interest" description="Disordered" evidence="3">
    <location>
        <begin position="4415"/>
        <end position="4439"/>
    </location>
</feature>
<evidence type="ECO:0000256" key="3">
    <source>
        <dbReference type="SAM" id="MobiDB-lite"/>
    </source>
</evidence>
<feature type="region of interest" description="Disordered" evidence="3">
    <location>
        <begin position="3679"/>
        <end position="3978"/>
    </location>
</feature>
<feature type="compositionally biased region" description="Basic and acidic residues" evidence="3">
    <location>
        <begin position="3866"/>
        <end position="3885"/>
    </location>
</feature>
<feature type="compositionally biased region" description="Basic and acidic residues" evidence="3">
    <location>
        <begin position="5094"/>
        <end position="5104"/>
    </location>
</feature>
<feature type="region of interest" description="Disordered" evidence="3">
    <location>
        <begin position="2086"/>
        <end position="2114"/>
    </location>
</feature>
<sequence length="5489" mass="621917">MRERTPSADDTPKRAPPAPPREAASADVAGSKTSSEAAEVFGAAKFSPATTASSAATTASSPSSVDVRMVASTHNLDDLGMSHTASVNSDRQQQQEKHCHTYRSAQTAQDKRSRLSNVINNLRKKVPDSRNGDSPRKEEDDRNSVERNLETLEKYVMTVLNGVIKDEEDDDREVNRKKEAEKGKEPEKLAEDQEDEDSKGPTAKFEPSKPNESRTEAAVFPSEQLDKPEAKESPLERQKVDRIENFLRNEESNFQESLSESVNEEKESNKVERMDEEDIRRIGKGSFKETKSEEQSAQETARNDEEEKKENRSLGTIIMERLSENQAEDKSSIDPAKEDCREFVSDNVELWNVCRDLLNDLLNGINQLIDENGQEKEQTRTLDNSVEESRDSRTQDFSMTSLHCSLPLDKVASVLQNCQTSELVVPQSPSSSSSASSSSFSSQGSKSPSKPSSPTVRHLCLYCDRKFMSISLRQRHTERVHQQGGGRRSERNSRKPSQNCQYCSDKCAESLEGLFQHMVSSHGDKYHGCLQCSTRYLTREALAGHMSENHGVNVERNLQMQEKMKEPSPCKELGNQSPRDASSPKERRPEDAAHEHRAEATNTLLKPMHPVKDNFSNPGSPEFDSSFYSSVSCNIRENLLHHLDGKLQSSSSTVTSTSLSIIDTKPQQQPQQSFYEHNVNQIQFPIDISLTAATPVYSKEYSNEEYENNSEYAQKPGKSNRSHPRRVSFEKYNFPRKYDGKEQWTCSIKDLSKFDISTQLSLRKKQQLLKERLSLNRLRQITVLAPSEIVQNEQNLDSRSLEEADDEPLVVANSPDVEQTSRCEIVKSSSEVPDGTEAKQLQDTEFTVEFGNFLRLRKWDENTSIEAAKKQEIIYAELTGEWSRPRVYICGACASKHVTLKEMEDHKVMMHPNVWCSHFEFSGDQRELYKHLFLPGKDVPTTKARTAILVEKVCTKCSKNCTTLPELHRHMLECGGDQAWLLGLFGNGKKKCKWRPFGSRSRRRRQRGMKRNIQNSQTPRVNTPKEKQPTGPRVRPSDRESIQKMLANLPPKRATRKVLQDNTARTQGRLRTVQSRTRPRMVGDNSSASRMSRNKAALRNKLLKNAKSIQRNRCRIDNISAVIESVVKNYTPDDKNPDEGRNDSSEKNDLEKETKEKPAEGSSSIKEGDVPDGRSSRTKMVRGPRVLGKRRNVKTKEGAVKSLVQVKKTTLKAKARAALKSLSETKAETSNENTKILKSTKVSPKNVEKEVDVDGTEASPGEAKSLSLKNKLSTQTTPKRKRPVDPVASLNASIKAKSQLRTQDGKFARNPNKESLSPQKSPEIRCPISGRLITKIRSSETSPESSITRSKLRAVSKCKNGDQLPKRTTRLSSDSDKMPTLEPAVQVSSNSEEFSETTTNDLPILSPATSASSQEKILRGKSLTSKCLNLEDKESPKKEESQVSGEKSDVMSSLQEEERDQKQGKGRRAKNETKNLNKSVESVDTKTEASKEGAKGVVKEKFKRKSAPAKILNVEEKKNMVKNAEEVGLKKEVRQKKEEGKLETRSNAKAKLEKVVDDDSPIKIQNVPFEVKKLIGSDNKEDLLTKLVLTSRIATSKRCLRQPVSKFKFDQAKIKPRKDLELEKGKLDSGSISDASTNKEKFDAKRRKSLRNTDRKDKTASKDEKVSDESNKIKEAVNEMKTAVKRRRSSSMSSEIKSLVNSSQASFDGQTKSEVDMAVQAADKRQTRWSLLNTSETEIQNEQTDFSFKKNTFGKRRGRVKSSNETSEKKNTDVSQTKNEETGKNNSFEVNDEVNSMDQNEANSDDKGAVSIGATKVAKDRQEESEKIIRNEKEQPKGSDPSENKEATKVTENLNHLQVETSNSMDSGKENSLERPAPVQKLKVGRPRKSWGPRKERASKRSLNNVIGILTEGMNVPVESQSSVLSMQTSLDSVDSSVLPQNSTPQTDDATSKTQNLDKSIKSSEDTVLEATNDPDKLVEEISCVEKISDEDLKQVEVLEAASKDLNLDKSVEKVQKVESPSKDTKEQSPANDIILDLSRRKQKGKGSFLEKIVSKIAKQKDALLEGEVGSLLDTAADELTSILDEVGPGLSENTETSSEAKAKTKTEKIGDTRQETIKEATSGSCKDSLVPNSLNKSLEKTDVTVKNEAMVSKEFSKELQSNVENSDEKEIKNESNISSSRKVADEEIEITLLREDEKTTSLKEKEACTNESKVEEEAVSIETSPTKNEISLPVLEIPVSNSADVSLSTMEEEKKKCEDVTEEVKVKRKSKKRSVEMKSPKKNKRKSSEPAGNFEESSISEELHLADVIKLIEKSKQVPSTKENVQNDLSTEVDADKVPCEEKSISEKAEAKDNRIVNDVKTAEDSEESTEKLKIDSKENLEEHATNEEDKPEDALQGVSVTNNKEEVQVTNEEKNSMEITGKRNSVTEAVDRYLEIQSPVRRSSKRKSQQEEKISQTSEEETMFRVESTEVTESSVNEIASENSRGPRRKSFKTKSMIQPRNDEKTSKESESNLVLSISTIVPTENPELPLEEPSEKRETMQNEVPTQQVTLLDSVEQLKEETEDSSFKNTETRATDKEEVTQNPPVNDQKESQKIEEPIVVPKVPKKRGRKKKCLIVDQTQTQGTVSQENSDSRMHAQTAALESTTTNQLPPRRSLRTSRLIEEIEDQSKNSNDLTSLQVSSASLEPFKVPEVTEVLQHTKKRTYKRKSIIDENLDTQSNCSQPETEASNAEYPEASRSLAGKEEQPESSCQRNSSEGKKRSFRSSTREHVDLERSSSAGSIDLIGKTEQISRTRSSKRKQLSSEDLSGQESLNQRVESADNLSETSCVSDFSYFRKKRYSKKKKLYESREDVQTDTSVTDSESVDTEKNIHRRQSLKRRAKKNISFFAEFYLMDDFDIPMDIEDCIPHQETAKNDVSQELQPKPSTEQEKPVEEVISDEVLDEKPEESVEKQEEEVVENSKTPIDEEEGEEYEDDELKNEDKVDTKLDGLSQVQDDFQPKKRTAGNYVVVHKKTGEILIVEKRKKLTKEAARFFCDVCTTSFTRKSSLKKHNQSQSHLLQMAKSKKDRTCMEDTENMEDVGQNDTSSDENRVESADEAMNVSLELKDDQKEANPCESIITQKDLEPVKTDPCYNNQLEQDSLTDSQTTHQHILEDELLDEEICKITENMSHDEYVLTDQVTPEPESTSTPIKMQIKKVEDAGKKKKHEKKKDKSKKKSLIDEQIILDNSELENSADSTLVTVLGENMSIKIAKSSHLNKVKSNLDYKDVSEGLSEDSAVSNSESKTDTPRMKEDDFKEQCSDCGPRLQENQDMDMEIKDALLRTEENKIVEKDSIYKLDSEEKAEDLSRDKLNDKDNEENQSHERLSLKFTINKRSIEICKEVDPENNKSYELDYSSTFNKESEDVNCNSEKNYESACSIQVESVKSFNYSKPEIQEFNQRLNSSLCKDQKAERRSFEGIDELESSKVQNLEGESMKMMYDNESELVKTQRHGKSKKGRAKKHFEKTENSSEDKTIKSSSKSKDDQNKLVFNDVAKLSETTDDQKSLDYTETFDINEKLERLVPDSQLEDNSAKSDGIVISATLENEDDHESNELQIVEELEIDKFYPEPESLEETDLKQLVQEQRVSEKRIELLEDKIKYFQSVDDDEVSSSSSLADKPLSQILFEREEKLEIYKEQTKEREPSTTFPKDSDNEPKPEEKQEVENSDPKATKSDMDDNSLDTNELIGNQNSDKNLNTNDEQAEQQIASEEECEPEASKTAEDSDKDSKISSESENSEAISSIIGSGRKSSTSDRQNPSKKVSRSHKYSNKDNYRKSRGKKSSIRNKIADLTSESDDSENEDKIESQNKSKIVKSVFGRVFGGEKTDKVKEVLNDWVSKSEDDSDLSRTGFRSSSSSEGKTKDSSGDKKRHSVSSSIPSSPKKRSGKRSKKSSSSDRAKERNLTYENQGEHRSRKHTKSKNSSNIKKTHDAEASNNYFLLLPATKCRLSKKRAEELISRTFEDDFTDVNADKSQKAVKHKEPNYGLRNQGKPDLTIKDSGYGSFNYDEDSSKVVPLEDAIEEDDQKAIKKRKLTGFRKSKGRNEEEDWRDLVVEKRVSKNPKESGDEEDNFTKVHLERDPFTSRMSVDLESSQSCSSLAPSSVRNRSPSMDRNSQTTRDSDIDGEEDEDMGHRRISPLFCGTPRSSIETSSNSENEEEEENLATNEAATRKRSSSEFSGEKIVIRSPSSSHKSEVVTIAPTDAIEDNALDVPQEIETTKPRQGKVLNFDEELFVECCSRLKATTENELRGAKKIKLDHNEGYHRKDEQQQGFRGPRDRWRDVESQNSLGSLLESVNQLLGEEMYSTRERDYPKRGCRNLRSEHSSRSASPDMSRVDNLGYEDSLDVAFEHNNKLRDKIQQRMRESENLIASTFGQKNSNEIIRGEHPSKNNEHDMLRNSYSSLQDQRHLSGTNLSNGGYNESLHVRGLQEEHGAKMNLDSSELKSKMNSSLGGLLDKALSNLLHSNEKHDHNGSTPMKVLAELACARAPTSTSGDVASQESVQSAKTTPLNKDAPLESNPITMSKDLQKKSRNPIKELFERKKEMNERKQQEKSKTEAALRELNVHRQRKTKKTKKHQNFPLIRRNEHGGLAERKKRRDGFERKDEFVSDRIKDVYEFDEEESQIEPNLGSVMSYRSRPGYEVSCLKTKEVDVAGLMSKAIGDTLENGKTGDALSTRLESMIDRKFKELEKFAPKTKGALKSFQSEDQQRQITGPMDEFVERKPTKTKRPMEQSLKHSKLKKRNKNPKKKTRNAWYENDSSDEYRTAVKTEDVGVGISKSQRTCSKGKQNIFAELYTSSESEYENGDADYESRRQRRVKKSSKKTTELENVEQIQKLVNKYSSDNEDHVDDWRSQDLKNDTPKHDCDNKKSESEMSDHPLIIDERKDLDEPRNSDDETENQYERNFEMDDLYREDSSIVESDVEDSAPVEPPKIAEEFRVKSPSLPGEKTDAKTDYTQESERELIPLEEALDLLDQADNENSLSARYGEAIRPAKPEEHINPVMTTEPENETFNPIEDSDPLPAAKSPTPIEEQEEEPDNDLLALPEKLSSNEKPQKESENLPLHVFLSRKVQESKKKKEQQLKKMQEEQERILMDFQPTRRQRKCAIGKQGLLAEISSSDEEISPKDRKMSDKSDHDKPRKQKRESKEKRKERYIEKKHEQMIAKEQKAIEEEILREVGKKKESLAQNITDAKNTVDMNGTKKAENTELTENKMPQEAAQKKKHQTKEKQKKQVKTDEDMFAKNNHEGLSDLENNCNKSTLMETNHEIGNNQESLVKQKKYSKSPTKPKKASKSDQKITAGRKNKNSNTDRKNRADSKGSKDKERRSSSGKRDSDDEELKTTKSWNKVEEGVGVAIGRRKRAAANQLYYWSSSSDEEEMLEVVPTVEEEEDDRQEQHGWIVGDSHKRMITMLAMEKQLKEKRRRSEDEFEPGRTKSKKHRNSTS</sequence>
<feature type="coiled-coil region" evidence="2">
    <location>
        <begin position="4579"/>
        <end position="4610"/>
    </location>
</feature>
<dbReference type="SMART" id="SM00451">
    <property type="entry name" value="ZnF_U1"/>
    <property type="match status" value="2"/>
</dbReference>
<feature type="compositionally biased region" description="Basic and acidic residues" evidence="3">
    <location>
        <begin position="263"/>
        <end position="294"/>
    </location>
</feature>
<feature type="region of interest" description="Disordered" evidence="3">
    <location>
        <begin position="1"/>
        <end position="149"/>
    </location>
</feature>
<feature type="compositionally biased region" description="Basic residues" evidence="3">
    <location>
        <begin position="4780"/>
        <end position="4796"/>
    </location>
</feature>
<organism evidence="5 6">
    <name type="scientific">Bombus vosnesenskii</name>
    <dbReference type="NCBI Taxonomy" id="207650"/>
    <lineage>
        <taxon>Eukaryota</taxon>
        <taxon>Metazoa</taxon>
        <taxon>Ecdysozoa</taxon>
        <taxon>Arthropoda</taxon>
        <taxon>Hexapoda</taxon>
        <taxon>Insecta</taxon>
        <taxon>Pterygota</taxon>
        <taxon>Neoptera</taxon>
        <taxon>Endopterygota</taxon>
        <taxon>Hymenoptera</taxon>
        <taxon>Apocrita</taxon>
        <taxon>Aculeata</taxon>
        <taxon>Apoidea</taxon>
        <taxon>Anthophila</taxon>
        <taxon>Apidae</taxon>
        <taxon>Bombus</taxon>
        <taxon>Pyrobombus</taxon>
    </lineage>
</organism>
<feature type="region of interest" description="Disordered" evidence="3">
    <location>
        <begin position="1052"/>
        <end position="1094"/>
    </location>
</feature>
<feature type="compositionally biased region" description="Polar residues" evidence="3">
    <location>
        <begin position="4147"/>
        <end position="4161"/>
    </location>
</feature>
<feature type="compositionally biased region" description="Basic and acidic residues" evidence="3">
    <location>
        <begin position="475"/>
        <end position="493"/>
    </location>
</feature>
<feature type="compositionally biased region" description="Basic and acidic residues" evidence="3">
    <location>
        <begin position="2946"/>
        <end position="2955"/>
    </location>
</feature>
<feature type="compositionally biased region" description="Basic and acidic residues" evidence="3">
    <location>
        <begin position="3679"/>
        <end position="3720"/>
    </location>
</feature>
<feature type="compositionally biased region" description="Polar residues" evidence="3">
    <location>
        <begin position="1230"/>
        <end position="1243"/>
    </location>
</feature>
<feature type="compositionally biased region" description="Basic and acidic residues" evidence="3">
    <location>
        <begin position="4426"/>
        <end position="4439"/>
    </location>
</feature>
<keyword evidence="1" id="KW-0863">Zinc-finger</keyword>
<feature type="compositionally biased region" description="Basic and acidic residues" evidence="3">
    <location>
        <begin position="4806"/>
        <end position="4816"/>
    </location>
</feature>
<feature type="compositionally biased region" description="Polar residues" evidence="3">
    <location>
        <begin position="2719"/>
        <end position="2732"/>
    </location>
</feature>
<feature type="compositionally biased region" description="Basic and acidic residues" evidence="3">
    <location>
        <begin position="5353"/>
        <end position="5379"/>
    </location>
</feature>
<feature type="compositionally biased region" description="Polar residues" evidence="3">
    <location>
        <begin position="1927"/>
        <end position="1958"/>
    </location>
</feature>
<dbReference type="InterPro" id="IPR013087">
    <property type="entry name" value="Znf_C2H2_type"/>
</dbReference>
<feature type="compositionally biased region" description="Basic and acidic residues" evidence="3">
    <location>
        <begin position="1131"/>
        <end position="1159"/>
    </location>
</feature>
<feature type="compositionally biased region" description="Basic and acidic residues" evidence="3">
    <location>
        <begin position="1166"/>
        <end position="1175"/>
    </location>
</feature>
<feature type="compositionally biased region" description="Basic and acidic residues" evidence="3">
    <location>
        <begin position="4992"/>
        <end position="5006"/>
    </location>
</feature>
<feature type="compositionally biased region" description="Polar residues" evidence="3">
    <location>
        <begin position="83"/>
        <end position="92"/>
    </location>
</feature>
<dbReference type="KEGG" id="bvk:117242431"/>
<proteinExistence type="predicted"/>
<dbReference type="PROSITE" id="PS50157">
    <property type="entry name" value="ZINC_FINGER_C2H2_2"/>
    <property type="match status" value="1"/>
</dbReference>
<feature type="compositionally biased region" description="Basic and acidic residues" evidence="3">
    <location>
        <begin position="2573"/>
        <end position="2583"/>
    </location>
</feature>
<dbReference type="GO" id="GO:0003676">
    <property type="term" value="F:nucleic acid binding"/>
    <property type="evidence" value="ECO:0007669"/>
    <property type="project" value="InterPro"/>
</dbReference>
<feature type="compositionally biased region" description="Low complexity" evidence="3">
    <location>
        <begin position="3777"/>
        <end position="3794"/>
    </location>
</feature>
<feature type="compositionally biased region" description="Polar residues" evidence="3">
    <location>
        <begin position="2514"/>
        <end position="2524"/>
    </location>
</feature>
<feature type="region of interest" description="Disordered" evidence="3">
    <location>
        <begin position="994"/>
        <end position="1039"/>
    </location>
</feature>
<feature type="region of interest" description="Disordered" evidence="3">
    <location>
        <begin position="4017"/>
        <end position="4046"/>
    </location>
</feature>
<feature type="region of interest" description="Disordered" evidence="3">
    <location>
        <begin position="4079"/>
        <end position="4233"/>
    </location>
</feature>